<dbReference type="InterPro" id="IPR025720">
    <property type="entry name" value="RibU"/>
</dbReference>
<gene>
    <name evidence="10" type="ORF">R54876_GBNLAHCA_00575</name>
</gene>
<feature type="transmembrane region" description="Helical" evidence="9">
    <location>
        <begin position="43"/>
        <end position="68"/>
    </location>
</feature>
<dbReference type="EMBL" id="CAWVOH010000001">
    <property type="protein sequence ID" value="CAK8054016.1"/>
    <property type="molecule type" value="Genomic_DNA"/>
</dbReference>
<keyword evidence="7 8" id="KW-0472">Membrane</keyword>
<dbReference type="PIRSF" id="PIRSF037778">
    <property type="entry name" value="UCP037778_transp_RibU"/>
    <property type="match status" value="1"/>
</dbReference>
<feature type="transmembrane region" description="Helical" evidence="9">
    <location>
        <begin position="153"/>
        <end position="181"/>
    </location>
</feature>
<dbReference type="Gene3D" id="1.10.1760.20">
    <property type="match status" value="1"/>
</dbReference>
<evidence type="ECO:0000256" key="1">
    <source>
        <dbReference type="ARBA" id="ARBA00004651"/>
    </source>
</evidence>
<evidence type="ECO:0000256" key="7">
    <source>
        <dbReference type="ARBA" id="ARBA00023136"/>
    </source>
</evidence>
<dbReference type="Proteomes" id="UP001314241">
    <property type="component" value="Unassembled WGS sequence"/>
</dbReference>
<dbReference type="InterPro" id="IPR024529">
    <property type="entry name" value="ECF_trnsprt_substrate-spec"/>
</dbReference>
<evidence type="ECO:0000256" key="4">
    <source>
        <dbReference type="ARBA" id="ARBA00022475"/>
    </source>
</evidence>
<accession>A0ABP0ES66</accession>
<feature type="transmembrane region" description="Helical" evidence="9">
    <location>
        <begin position="12"/>
        <end position="31"/>
    </location>
</feature>
<organism evidence="10 11">
    <name type="scientific">Eupransor demetentiae</name>
    <dbReference type="NCBI Taxonomy" id="3109584"/>
    <lineage>
        <taxon>Bacteria</taxon>
        <taxon>Bacillati</taxon>
        <taxon>Bacillota</taxon>
        <taxon>Bacilli</taxon>
        <taxon>Lactobacillales</taxon>
        <taxon>Lactobacillaceae</taxon>
        <taxon>Eupransor</taxon>
    </lineage>
</organism>
<sequence>MSNQQVRKFTVVSVLGAISFALMIFPQFSFIPGANFLKIDFSIVPAVLALAWLGLSGAVWVLALRTLLKIILFNEGVNTYLGLPVNLAVSLIFILILAAFKTEKGGWLRAVLPALSATAAMTVVALLVNYFVAVPLYADFANFDIKKFIGLKAYLWGMVLPFNLVEGLLWSLVSYFVVLLLKPFKQIF</sequence>
<keyword evidence="6 9" id="KW-1133">Transmembrane helix</keyword>
<comment type="caution">
    <text evidence="10">The sequence shown here is derived from an EMBL/GenBank/DDBJ whole genome shotgun (WGS) entry which is preliminary data.</text>
</comment>
<evidence type="ECO:0000313" key="11">
    <source>
        <dbReference type="Proteomes" id="UP001314241"/>
    </source>
</evidence>
<evidence type="ECO:0000313" key="10">
    <source>
        <dbReference type="EMBL" id="CAK8054016.1"/>
    </source>
</evidence>
<feature type="transmembrane region" description="Helical" evidence="9">
    <location>
        <begin position="112"/>
        <end position="133"/>
    </location>
</feature>
<evidence type="ECO:0000256" key="6">
    <source>
        <dbReference type="ARBA" id="ARBA00022989"/>
    </source>
</evidence>
<protein>
    <recommendedName>
        <fullName evidence="8">Riboflavin transporter</fullName>
    </recommendedName>
</protein>
<feature type="transmembrane region" description="Helical" evidence="9">
    <location>
        <begin position="80"/>
        <end position="100"/>
    </location>
</feature>
<keyword evidence="11" id="KW-1185">Reference proteome</keyword>
<name>A0ABP0ES66_9LACO</name>
<dbReference type="Pfam" id="PF12822">
    <property type="entry name" value="ECF_trnsprt"/>
    <property type="match status" value="1"/>
</dbReference>
<dbReference type="PANTHER" id="PTHR38438:SF1">
    <property type="entry name" value="RIBOFLAVIN TRANSPORTER RIBU"/>
    <property type="match status" value="1"/>
</dbReference>
<comment type="similarity">
    <text evidence="2 8">Belongs to the prokaryotic riboflavin transporter (P-RFT) (TC 2.A.87) family.</text>
</comment>
<dbReference type="RefSeq" id="WP_349641559.1">
    <property type="nucleotide sequence ID" value="NZ_CAWVOH010000001.1"/>
</dbReference>
<evidence type="ECO:0000256" key="5">
    <source>
        <dbReference type="ARBA" id="ARBA00022692"/>
    </source>
</evidence>
<evidence type="ECO:0000256" key="8">
    <source>
        <dbReference type="PIRNR" id="PIRNR037778"/>
    </source>
</evidence>
<evidence type="ECO:0000256" key="2">
    <source>
        <dbReference type="ARBA" id="ARBA00005540"/>
    </source>
</evidence>
<comment type="subcellular location">
    <subcellularLocation>
        <location evidence="1">Cell membrane</location>
        <topology evidence="1">Multi-pass membrane protein</topology>
    </subcellularLocation>
</comment>
<evidence type="ECO:0000256" key="9">
    <source>
        <dbReference type="SAM" id="Phobius"/>
    </source>
</evidence>
<keyword evidence="3 8" id="KW-0813">Transport</keyword>
<reference evidence="10 11" key="1">
    <citation type="submission" date="2024-01" db="EMBL/GenBank/DDBJ databases">
        <authorList>
            <person name="Botero Cardona J."/>
        </authorList>
    </citation>
    <scope>NUCLEOTIDE SEQUENCE [LARGE SCALE GENOMIC DNA]</scope>
    <source>
        <strain evidence="10 11">LMG 33000</strain>
    </source>
</reference>
<evidence type="ECO:0000256" key="3">
    <source>
        <dbReference type="ARBA" id="ARBA00022448"/>
    </source>
</evidence>
<proteinExistence type="inferred from homology"/>
<keyword evidence="4 8" id="KW-1003">Cell membrane</keyword>
<keyword evidence="5 9" id="KW-0812">Transmembrane</keyword>
<dbReference type="PANTHER" id="PTHR38438">
    <property type="entry name" value="RIBOFLAVIN TRANSPORTER RIBU"/>
    <property type="match status" value="1"/>
</dbReference>
<comment type="function">
    <text evidence="8">Probably a riboflavin-binding protein that interacts with the energy-coupling factor (ECF) ABC-transporter complex.</text>
</comment>